<keyword evidence="9" id="KW-1185">Reference proteome</keyword>
<dbReference type="CDD" id="cd00154">
    <property type="entry name" value="Rab"/>
    <property type="match status" value="1"/>
</dbReference>
<dbReference type="EMBL" id="JAMKOV010000051">
    <property type="protein sequence ID" value="KAI8035004.1"/>
    <property type="molecule type" value="Genomic_DNA"/>
</dbReference>
<dbReference type="GO" id="GO:0012505">
    <property type="term" value="C:endomembrane system"/>
    <property type="evidence" value="ECO:0007669"/>
    <property type="project" value="UniProtKB-SubCell"/>
</dbReference>
<keyword evidence="3" id="KW-0547">Nucleotide-binding</keyword>
<dbReference type="InterPro" id="IPR027417">
    <property type="entry name" value="P-loop_NTPase"/>
</dbReference>
<name>A0A9P9YDG4_9MUSC</name>
<dbReference type="InterPro" id="IPR001806">
    <property type="entry name" value="Small_GTPase"/>
</dbReference>
<dbReference type="PANTHER" id="PTHR47980">
    <property type="entry name" value="LD44762P"/>
    <property type="match status" value="1"/>
</dbReference>
<dbReference type="GO" id="GO:0005525">
    <property type="term" value="F:GTP binding"/>
    <property type="evidence" value="ECO:0007669"/>
    <property type="project" value="UniProtKB-KW"/>
</dbReference>
<dbReference type="PRINTS" id="PR00449">
    <property type="entry name" value="RASTRNSFRMNG"/>
</dbReference>
<dbReference type="PROSITE" id="PS51419">
    <property type="entry name" value="RAB"/>
    <property type="match status" value="1"/>
</dbReference>
<comment type="subcellular location">
    <subcellularLocation>
        <location evidence="1">Endomembrane system</location>
    </subcellularLocation>
</comment>
<evidence type="ECO:0000256" key="3">
    <source>
        <dbReference type="ARBA" id="ARBA00022741"/>
    </source>
</evidence>
<dbReference type="SUPFAM" id="SSF52540">
    <property type="entry name" value="P-loop containing nucleoside triphosphate hydrolases"/>
    <property type="match status" value="1"/>
</dbReference>
<dbReference type="NCBIfam" id="TIGR00231">
    <property type="entry name" value="small_GTP"/>
    <property type="match status" value="1"/>
</dbReference>
<dbReference type="SMART" id="SM00176">
    <property type="entry name" value="RAN"/>
    <property type="match status" value="1"/>
</dbReference>
<organism evidence="8 9">
    <name type="scientific">Drosophila gunungcola</name>
    <name type="common">fruit fly</name>
    <dbReference type="NCBI Taxonomy" id="103775"/>
    <lineage>
        <taxon>Eukaryota</taxon>
        <taxon>Metazoa</taxon>
        <taxon>Ecdysozoa</taxon>
        <taxon>Arthropoda</taxon>
        <taxon>Hexapoda</taxon>
        <taxon>Insecta</taxon>
        <taxon>Pterygota</taxon>
        <taxon>Neoptera</taxon>
        <taxon>Endopterygota</taxon>
        <taxon>Diptera</taxon>
        <taxon>Brachycera</taxon>
        <taxon>Muscomorpha</taxon>
        <taxon>Ephydroidea</taxon>
        <taxon>Drosophilidae</taxon>
        <taxon>Drosophila</taxon>
        <taxon>Sophophora</taxon>
    </lineage>
</organism>
<dbReference type="OrthoDB" id="7838018at2759"/>
<reference evidence="8" key="1">
    <citation type="journal article" date="2023" name="Genome Biol. Evol.">
        <title>Long-read-based Genome Assembly of Drosophila gunungcola Reveals Fewer Chemosensory Genes in Flower-breeding Species.</title>
        <authorList>
            <person name="Negi A."/>
            <person name="Liao B.Y."/>
            <person name="Yeh S.D."/>
        </authorList>
    </citation>
    <scope>NUCLEOTIDE SEQUENCE</scope>
    <source>
        <strain evidence="8">Sukarami</strain>
    </source>
</reference>
<evidence type="ECO:0000256" key="2">
    <source>
        <dbReference type="ARBA" id="ARBA00006270"/>
    </source>
</evidence>
<evidence type="ECO:0000256" key="5">
    <source>
        <dbReference type="ARBA" id="ARBA00023136"/>
    </source>
</evidence>
<dbReference type="Gene3D" id="3.40.50.300">
    <property type="entry name" value="P-loop containing nucleotide triphosphate hydrolases"/>
    <property type="match status" value="1"/>
</dbReference>
<dbReference type="AlphaFoldDB" id="A0A9P9YDG4"/>
<protein>
    <submittedName>
        <fullName evidence="8">Uncharacterized protein</fullName>
    </submittedName>
</protein>
<dbReference type="InterPro" id="IPR050305">
    <property type="entry name" value="Small_GTPase_Rab"/>
</dbReference>
<dbReference type="GO" id="GO:0003924">
    <property type="term" value="F:GTPase activity"/>
    <property type="evidence" value="ECO:0007669"/>
    <property type="project" value="InterPro"/>
</dbReference>
<dbReference type="Proteomes" id="UP001059596">
    <property type="component" value="Unassembled WGS sequence"/>
</dbReference>
<evidence type="ECO:0000256" key="1">
    <source>
        <dbReference type="ARBA" id="ARBA00004308"/>
    </source>
</evidence>
<keyword evidence="5" id="KW-0472">Membrane</keyword>
<comment type="similarity">
    <text evidence="2">Belongs to the small GTPase superfamily. Rab family.</text>
</comment>
<keyword evidence="4" id="KW-0342">GTP-binding</keyword>
<sequence>MMSDYKYRFKILLLGDASVGKSCLLMRFANGRFTGKHETTLGVDFKVRHVEVAGQVVKLQIWDTAGEERYRSMLPAYYRGAHGVLLVYDTTSASSFRSIDAWLDEIKRHCPERINILLVGNKCDDLKRREVSQRQATYYAAHHQLAFREASAKSGTNVSLMFYDLAISIFNRLVVMAPLTKRLHAGQDGNDELGEGHPGQSRTIRLNNNGRLGCTSVESCFC</sequence>
<gene>
    <name evidence="8" type="ORF">M5D96_012227</name>
</gene>
<keyword evidence="7" id="KW-0636">Prenylation</keyword>
<proteinExistence type="inferred from homology"/>
<dbReference type="FunFam" id="3.40.50.300:FF:000586">
    <property type="entry name" value="Rab family GTPase"/>
    <property type="match status" value="1"/>
</dbReference>
<dbReference type="SMART" id="SM00175">
    <property type="entry name" value="RAB"/>
    <property type="match status" value="1"/>
</dbReference>
<evidence type="ECO:0000313" key="8">
    <source>
        <dbReference type="EMBL" id="KAI8035004.1"/>
    </source>
</evidence>
<evidence type="ECO:0000313" key="9">
    <source>
        <dbReference type="Proteomes" id="UP001059596"/>
    </source>
</evidence>
<dbReference type="SMART" id="SM00173">
    <property type="entry name" value="RAS"/>
    <property type="match status" value="1"/>
</dbReference>
<dbReference type="SMART" id="SM00174">
    <property type="entry name" value="RHO"/>
    <property type="match status" value="1"/>
</dbReference>
<dbReference type="InterPro" id="IPR005225">
    <property type="entry name" value="Small_GTP-bd"/>
</dbReference>
<dbReference type="PROSITE" id="PS51420">
    <property type="entry name" value="RHO"/>
    <property type="match status" value="1"/>
</dbReference>
<dbReference type="PROSITE" id="PS51421">
    <property type="entry name" value="RAS"/>
    <property type="match status" value="1"/>
</dbReference>
<evidence type="ECO:0000256" key="7">
    <source>
        <dbReference type="ARBA" id="ARBA00023289"/>
    </source>
</evidence>
<accession>A0A9P9YDG4</accession>
<evidence type="ECO:0000256" key="6">
    <source>
        <dbReference type="ARBA" id="ARBA00023288"/>
    </source>
</evidence>
<comment type="caution">
    <text evidence="8">The sequence shown here is derived from an EMBL/GenBank/DDBJ whole genome shotgun (WGS) entry which is preliminary data.</text>
</comment>
<dbReference type="Pfam" id="PF00071">
    <property type="entry name" value="Ras"/>
    <property type="match status" value="1"/>
</dbReference>
<evidence type="ECO:0000256" key="4">
    <source>
        <dbReference type="ARBA" id="ARBA00023134"/>
    </source>
</evidence>
<keyword evidence="6" id="KW-0449">Lipoprotein</keyword>